<comment type="caution">
    <text evidence="1">The sequence shown here is derived from an EMBL/GenBank/DDBJ whole genome shotgun (WGS) entry which is preliminary data.</text>
</comment>
<dbReference type="Proteomes" id="UP000060487">
    <property type="component" value="Unassembled WGS sequence"/>
</dbReference>
<proteinExistence type="predicted"/>
<protein>
    <submittedName>
        <fullName evidence="1">Uncharacterized protein</fullName>
    </submittedName>
</protein>
<sequence>MAVTTAFRIYDENEYQGFEGTVPDGGVIKVIKSIRNNGVSPEKVFMDLWSKHTDTIWPEAEVLIYYDRLDESLL</sequence>
<evidence type="ECO:0000313" key="1">
    <source>
        <dbReference type="EMBL" id="KWT79146.1"/>
    </source>
</evidence>
<gene>
    <name evidence="1" type="ORF">ASN18_2767</name>
</gene>
<organism evidence="1 2">
    <name type="scientific">Candidatus Magnetominusculus xianensis</name>
    <dbReference type="NCBI Taxonomy" id="1748249"/>
    <lineage>
        <taxon>Bacteria</taxon>
        <taxon>Pseudomonadati</taxon>
        <taxon>Nitrospirota</taxon>
        <taxon>Nitrospiria</taxon>
        <taxon>Nitrospirales</taxon>
        <taxon>Nitrospiraceae</taxon>
        <taxon>Candidatus Magnetominusculus</taxon>
    </lineage>
</organism>
<dbReference type="RefSeq" id="WP_085053387.1">
    <property type="nucleotide sequence ID" value="NZ_LNQR01000108.1"/>
</dbReference>
<reference evidence="1 2" key="1">
    <citation type="submission" date="2015-11" db="EMBL/GenBank/DDBJ databases">
        <authorList>
            <person name="Lin W."/>
        </authorList>
    </citation>
    <scope>NUCLEOTIDE SEQUENCE [LARGE SCALE GENOMIC DNA]</scope>
    <source>
        <strain evidence="1 2">HCH-1</strain>
    </source>
</reference>
<accession>A0ABR5SC56</accession>
<dbReference type="EMBL" id="LNQR01000108">
    <property type="protein sequence ID" value="KWT79146.1"/>
    <property type="molecule type" value="Genomic_DNA"/>
</dbReference>
<keyword evidence="2" id="KW-1185">Reference proteome</keyword>
<evidence type="ECO:0000313" key="2">
    <source>
        <dbReference type="Proteomes" id="UP000060487"/>
    </source>
</evidence>
<name>A0ABR5SC56_9BACT</name>